<dbReference type="EMBL" id="JAUYVH010000001">
    <property type="protein sequence ID" value="MDQ9169284.1"/>
    <property type="molecule type" value="Genomic_DNA"/>
</dbReference>
<sequence>MMQTALQRSGHVPYSLFAAAGIFLLAVTAYPKSLDESTSCREKTATASAQCVTPAMNGTGTPHR</sequence>
<reference evidence="1 2" key="1">
    <citation type="submission" date="2023-08" db="EMBL/GenBank/DDBJ databases">
        <title>Oxalobacteraceae gen .nov., isolated from river sludge outside the plant.</title>
        <authorList>
            <person name="Zhao S.Y."/>
        </authorList>
    </citation>
    <scope>NUCLEOTIDE SEQUENCE [LARGE SCALE GENOMIC DNA]</scope>
    <source>
        <strain evidence="1 2">R-40</strain>
    </source>
</reference>
<name>A0ABU1BKC6_9BURK</name>
<keyword evidence="2" id="KW-1185">Reference proteome</keyword>
<dbReference type="RefSeq" id="WP_338435147.1">
    <property type="nucleotide sequence ID" value="NZ_JAUYVH010000001.1"/>
</dbReference>
<evidence type="ECO:0000313" key="1">
    <source>
        <dbReference type="EMBL" id="MDQ9169284.1"/>
    </source>
</evidence>
<evidence type="ECO:0000313" key="2">
    <source>
        <dbReference type="Proteomes" id="UP001225596"/>
    </source>
</evidence>
<accession>A0ABU1BKC6</accession>
<protein>
    <submittedName>
        <fullName evidence="1">Uncharacterized protein</fullName>
    </submittedName>
</protein>
<proteinExistence type="predicted"/>
<dbReference type="Proteomes" id="UP001225596">
    <property type="component" value="Unassembled WGS sequence"/>
</dbReference>
<comment type="caution">
    <text evidence="1">The sequence shown here is derived from an EMBL/GenBank/DDBJ whole genome shotgun (WGS) entry which is preliminary data.</text>
</comment>
<gene>
    <name evidence="1" type="ORF">Q8A64_02550</name>
</gene>
<organism evidence="1 2">
    <name type="scientific">Keguizhuia sedimenti</name>
    <dbReference type="NCBI Taxonomy" id="3064264"/>
    <lineage>
        <taxon>Bacteria</taxon>
        <taxon>Pseudomonadati</taxon>
        <taxon>Pseudomonadota</taxon>
        <taxon>Betaproteobacteria</taxon>
        <taxon>Burkholderiales</taxon>
        <taxon>Oxalobacteraceae</taxon>
        <taxon>Keguizhuia</taxon>
    </lineage>
</organism>